<evidence type="ECO:0000259" key="2">
    <source>
        <dbReference type="Pfam" id="PF00561"/>
    </source>
</evidence>
<dbReference type="Pfam" id="PF08386">
    <property type="entry name" value="Abhydrolase_4"/>
    <property type="match status" value="1"/>
</dbReference>
<dbReference type="EMBL" id="BAABDF010000007">
    <property type="protein sequence ID" value="GAA3876942.1"/>
    <property type="molecule type" value="Genomic_DNA"/>
</dbReference>
<feature type="domain" description="AB hydrolase-1" evidence="2">
    <location>
        <begin position="21"/>
        <end position="153"/>
    </location>
</feature>
<dbReference type="Gene3D" id="3.40.50.1820">
    <property type="entry name" value="alpha/beta hydrolase"/>
    <property type="match status" value="1"/>
</dbReference>
<keyword evidence="5" id="KW-1185">Reference proteome</keyword>
<sequence length="260" mass="27846">MEALTTNWGVMNLERSQGTGPALVFVNSLGTDLRMWDDVISRLPHDWATLRMDKRGHGLSSTAPEGYTIPDLANDVIAAMDHAGIERAIIVGCSIGGLIAQHIALIAPARVVSLVLSNTSSVLGTAEAWQDRIDAIRANGMADMADKILPRWFGPDFLARPEATLWRTMLAHCDVDGYTATCDAIAGTDITERMQDITQPALVIGGAYDLATPPNVVRALAEILPASDLIIFETTGHLPAVEAPEAFTAALTGFVERTQS</sequence>
<accession>A0ABP7KGQ5</accession>
<dbReference type="InterPro" id="IPR050266">
    <property type="entry name" value="AB_hydrolase_sf"/>
</dbReference>
<dbReference type="NCBIfam" id="TIGR02427">
    <property type="entry name" value="protocat_pcaD"/>
    <property type="match status" value="1"/>
</dbReference>
<proteinExistence type="predicted"/>
<evidence type="ECO:0000259" key="3">
    <source>
        <dbReference type="Pfam" id="PF08386"/>
    </source>
</evidence>
<evidence type="ECO:0000313" key="4">
    <source>
        <dbReference type="EMBL" id="GAA3876942.1"/>
    </source>
</evidence>
<dbReference type="RefSeq" id="WP_344848176.1">
    <property type="nucleotide sequence ID" value="NZ_BAABDF010000007.1"/>
</dbReference>
<evidence type="ECO:0000256" key="1">
    <source>
        <dbReference type="ARBA" id="ARBA00022801"/>
    </source>
</evidence>
<keyword evidence="1" id="KW-0378">Hydrolase</keyword>
<dbReference type="PRINTS" id="PR00111">
    <property type="entry name" value="ABHYDROLASE"/>
</dbReference>
<dbReference type="Pfam" id="PF00561">
    <property type="entry name" value="Abhydrolase_1"/>
    <property type="match status" value="1"/>
</dbReference>
<organism evidence="4 5">
    <name type="scientific">Celeribacter arenosi</name>
    <dbReference type="NCBI Taxonomy" id="792649"/>
    <lineage>
        <taxon>Bacteria</taxon>
        <taxon>Pseudomonadati</taxon>
        <taxon>Pseudomonadota</taxon>
        <taxon>Alphaproteobacteria</taxon>
        <taxon>Rhodobacterales</taxon>
        <taxon>Roseobacteraceae</taxon>
        <taxon>Celeribacter</taxon>
    </lineage>
</organism>
<dbReference type="PANTHER" id="PTHR43798:SF31">
    <property type="entry name" value="AB HYDROLASE SUPERFAMILY PROTEIN YCLE"/>
    <property type="match status" value="1"/>
</dbReference>
<feature type="domain" description="Peptidase S33 tripeptidyl aminopeptidase-like C-terminal" evidence="3">
    <location>
        <begin position="192"/>
        <end position="241"/>
    </location>
</feature>
<gene>
    <name evidence="4" type="primary">pcaD_2</name>
    <name evidence="4" type="ORF">GCM10022404_28330</name>
</gene>
<evidence type="ECO:0000313" key="5">
    <source>
        <dbReference type="Proteomes" id="UP001399917"/>
    </source>
</evidence>
<dbReference type="Proteomes" id="UP001399917">
    <property type="component" value="Unassembled WGS sequence"/>
</dbReference>
<dbReference type="InterPro" id="IPR000073">
    <property type="entry name" value="AB_hydrolase_1"/>
</dbReference>
<dbReference type="PANTHER" id="PTHR43798">
    <property type="entry name" value="MONOACYLGLYCEROL LIPASE"/>
    <property type="match status" value="1"/>
</dbReference>
<comment type="caution">
    <text evidence="4">The sequence shown here is derived from an EMBL/GenBank/DDBJ whole genome shotgun (WGS) entry which is preliminary data.</text>
</comment>
<dbReference type="InterPro" id="IPR026968">
    <property type="entry name" value="PcaD/CatD"/>
</dbReference>
<dbReference type="InterPro" id="IPR029058">
    <property type="entry name" value="AB_hydrolase_fold"/>
</dbReference>
<reference evidence="5" key="1">
    <citation type="journal article" date="2019" name="Int. J. Syst. Evol. Microbiol.">
        <title>The Global Catalogue of Microorganisms (GCM) 10K type strain sequencing project: providing services to taxonomists for standard genome sequencing and annotation.</title>
        <authorList>
            <consortium name="The Broad Institute Genomics Platform"/>
            <consortium name="The Broad Institute Genome Sequencing Center for Infectious Disease"/>
            <person name="Wu L."/>
            <person name="Ma J."/>
        </authorList>
    </citation>
    <scope>NUCLEOTIDE SEQUENCE [LARGE SCALE GENOMIC DNA]</scope>
    <source>
        <strain evidence="5">JCM 17190</strain>
    </source>
</reference>
<dbReference type="SUPFAM" id="SSF53474">
    <property type="entry name" value="alpha/beta-Hydrolases"/>
    <property type="match status" value="1"/>
</dbReference>
<protein>
    <submittedName>
        <fullName evidence="4">3-oxoadipate enol-lactonase</fullName>
    </submittedName>
</protein>
<dbReference type="InterPro" id="IPR013595">
    <property type="entry name" value="Pept_S33_TAP-like_C"/>
</dbReference>
<name>A0ABP7KGQ5_9RHOB</name>